<keyword evidence="4" id="KW-1185">Reference proteome</keyword>
<feature type="compositionally biased region" description="Polar residues" evidence="1">
    <location>
        <begin position="321"/>
        <end position="335"/>
    </location>
</feature>
<feature type="compositionally biased region" description="Gly residues" evidence="1">
    <location>
        <begin position="291"/>
        <end position="303"/>
    </location>
</feature>
<feature type="region of interest" description="Disordered" evidence="1">
    <location>
        <begin position="220"/>
        <end position="385"/>
    </location>
</feature>
<evidence type="ECO:0000256" key="2">
    <source>
        <dbReference type="SAM" id="Phobius"/>
    </source>
</evidence>
<comment type="caution">
    <text evidence="3">The sequence shown here is derived from an EMBL/GenBank/DDBJ whole genome shotgun (WGS) entry which is preliminary data.</text>
</comment>
<feature type="compositionally biased region" description="Basic and acidic residues" evidence="1">
    <location>
        <begin position="187"/>
        <end position="198"/>
    </location>
</feature>
<reference evidence="3" key="1">
    <citation type="journal article" date="2020" name="Fungal Divers.">
        <title>Resolving the Mortierellaceae phylogeny through synthesis of multi-gene phylogenetics and phylogenomics.</title>
        <authorList>
            <person name="Vandepol N."/>
            <person name="Liber J."/>
            <person name="Desiro A."/>
            <person name="Na H."/>
            <person name="Kennedy M."/>
            <person name="Barry K."/>
            <person name="Grigoriev I.V."/>
            <person name="Miller A.N."/>
            <person name="O'Donnell K."/>
            <person name="Stajich J.E."/>
            <person name="Bonito G."/>
        </authorList>
    </citation>
    <scope>NUCLEOTIDE SEQUENCE</scope>
    <source>
        <strain evidence="3">KOD1015</strain>
    </source>
</reference>
<dbReference type="OrthoDB" id="2402744at2759"/>
<feature type="transmembrane region" description="Helical" evidence="2">
    <location>
        <begin position="50"/>
        <end position="69"/>
    </location>
</feature>
<evidence type="ECO:0000313" key="3">
    <source>
        <dbReference type="EMBL" id="KAF9584754.1"/>
    </source>
</evidence>
<feature type="transmembrane region" description="Helical" evidence="2">
    <location>
        <begin position="14"/>
        <end position="38"/>
    </location>
</feature>
<protein>
    <submittedName>
        <fullName evidence="3">Uncharacterized protein</fullName>
    </submittedName>
</protein>
<evidence type="ECO:0000256" key="1">
    <source>
        <dbReference type="SAM" id="MobiDB-lite"/>
    </source>
</evidence>
<keyword evidence="2" id="KW-0812">Transmembrane</keyword>
<feature type="transmembrane region" description="Helical" evidence="2">
    <location>
        <begin position="105"/>
        <end position="126"/>
    </location>
</feature>
<dbReference type="EMBL" id="JAABOA010000336">
    <property type="protein sequence ID" value="KAF9584754.1"/>
    <property type="molecule type" value="Genomic_DNA"/>
</dbReference>
<keyword evidence="2" id="KW-1133">Transmembrane helix</keyword>
<feature type="compositionally biased region" description="Low complexity" evidence="1">
    <location>
        <begin position="344"/>
        <end position="361"/>
    </location>
</feature>
<keyword evidence="2" id="KW-0472">Membrane</keyword>
<dbReference type="AlphaFoldDB" id="A0A9P6KGJ2"/>
<feature type="region of interest" description="Disordered" evidence="1">
    <location>
        <begin position="159"/>
        <end position="206"/>
    </location>
</feature>
<sequence length="385" mass="41562">MGTTIAPLSSGQPLWYYTAAVSVLAAAVGVFGMLSALLANRLAVKAFEAFYVLSLLTQLALIIWALIWFKQNQTQWDTGCSAAKTYNVNLSFIPSFASDWSCQKLFMAIVLTVAIGGVIWVGFNFYMTNRVIHYARELFAMRSDRYKVLSEAATKELDREQQIPLTDTSTATERDGYHNSRVPPTSYRDEIEYKDNHSSDPYSRAAAAGFGSYPQAQIHFQPQNVPGRPPAPGFSHRDSTQGMDLMSPYHDPSMVNDPMSPYSSQPPSNAFAAAEPSNAYAPPEPRNMSGLGLGMGMDMGAGTGASSSTGPGLGMEPVPATGQSFTHTTKTTIQSPFDDEDDNPVPVVSTTGLPSSSSYSPDPNPRSPVNPTSPTAAFSPKQPKQ</sequence>
<proteinExistence type="predicted"/>
<dbReference type="Proteomes" id="UP000780801">
    <property type="component" value="Unassembled WGS sequence"/>
</dbReference>
<accession>A0A9P6KGJ2</accession>
<name>A0A9P6KGJ2_9FUNG</name>
<organism evidence="3 4">
    <name type="scientific">Lunasporangiospora selenospora</name>
    <dbReference type="NCBI Taxonomy" id="979761"/>
    <lineage>
        <taxon>Eukaryota</taxon>
        <taxon>Fungi</taxon>
        <taxon>Fungi incertae sedis</taxon>
        <taxon>Mucoromycota</taxon>
        <taxon>Mortierellomycotina</taxon>
        <taxon>Mortierellomycetes</taxon>
        <taxon>Mortierellales</taxon>
        <taxon>Mortierellaceae</taxon>
        <taxon>Lunasporangiospora</taxon>
    </lineage>
</organism>
<evidence type="ECO:0000313" key="4">
    <source>
        <dbReference type="Proteomes" id="UP000780801"/>
    </source>
</evidence>
<gene>
    <name evidence="3" type="ORF">BGW38_005297</name>
</gene>